<dbReference type="SUPFAM" id="SSF52266">
    <property type="entry name" value="SGNH hydrolase"/>
    <property type="match status" value="1"/>
</dbReference>
<dbReference type="InterPro" id="IPR036514">
    <property type="entry name" value="SGNH_hydro_sf"/>
</dbReference>
<name>A0ABW4KZK3_9BURK</name>
<dbReference type="Pfam" id="PF03629">
    <property type="entry name" value="SASA"/>
    <property type="match status" value="1"/>
</dbReference>
<gene>
    <name evidence="3" type="ORF">ACFSF0_16505</name>
</gene>
<comment type="caution">
    <text evidence="3">The sequence shown here is derived from an EMBL/GenBank/DDBJ whole genome shotgun (WGS) entry which is preliminary data.</text>
</comment>
<evidence type="ECO:0000313" key="4">
    <source>
        <dbReference type="Proteomes" id="UP001597304"/>
    </source>
</evidence>
<sequence length="328" mass="36014">MVTLLLGYSMVHAQSTCAEAASNRTSPTGNLYIILGQSNAVGLASVKDVTPPAKDLVTPETVYPNVQIYGIRGAPDGVAGRDDPTQSQDVAWSRFAQWHPTKPGFGFKNVVGNEQYFPADTSVDDLFGPEIYLAHYLSAKSPGTQYILKLAVANTALADIDGHDGWLPGGHLYGELLKMVVDAQRAKADKVRLTVGALFFVQGESDASSPVYAAAYRKNLDRFITRIRADLFKMGCSKVRDVPFVMTRTQRNPSWSFAETVRRAQEKISRTVSRVKLINTDDFVEHMTAGANHFNERSQAILGERFFRALKPESSGAGSERGHWIADQ</sequence>
<proteinExistence type="predicted"/>
<evidence type="ECO:0000256" key="1">
    <source>
        <dbReference type="ARBA" id="ARBA00022801"/>
    </source>
</evidence>
<dbReference type="PANTHER" id="PTHR31988:SF19">
    <property type="entry name" value="9-O-ACETYL-N-ACETYLNEURAMINIC ACID DEACETYLASE-RELATED"/>
    <property type="match status" value="1"/>
</dbReference>
<keyword evidence="1" id="KW-0378">Hydrolase</keyword>
<dbReference type="Gene3D" id="3.40.50.1110">
    <property type="entry name" value="SGNH hydrolase"/>
    <property type="match status" value="1"/>
</dbReference>
<evidence type="ECO:0000259" key="2">
    <source>
        <dbReference type="Pfam" id="PF03629"/>
    </source>
</evidence>
<accession>A0ABW4KZK3</accession>
<organism evidence="3 4">
    <name type="scientific">Ottowia flava</name>
    <dbReference type="NCBI Taxonomy" id="2675430"/>
    <lineage>
        <taxon>Bacteria</taxon>
        <taxon>Pseudomonadati</taxon>
        <taxon>Pseudomonadota</taxon>
        <taxon>Betaproteobacteria</taxon>
        <taxon>Burkholderiales</taxon>
        <taxon>Comamonadaceae</taxon>
        <taxon>Ottowia</taxon>
    </lineage>
</organism>
<dbReference type="InterPro" id="IPR005181">
    <property type="entry name" value="SASA"/>
</dbReference>
<dbReference type="RefSeq" id="WP_187265627.1">
    <property type="nucleotide sequence ID" value="NZ_JBHUEJ010000036.1"/>
</dbReference>
<keyword evidence="4" id="KW-1185">Reference proteome</keyword>
<dbReference type="EMBL" id="JBHUEJ010000036">
    <property type="protein sequence ID" value="MFD1712211.1"/>
    <property type="molecule type" value="Genomic_DNA"/>
</dbReference>
<protein>
    <submittedName>
        <fullName evidence="3">Sialate O-acetylesterase</fullName>
    </submittedName>
</protein>
<dbReference type="Proteomes" id="UP001597304">
    <property type="component" value="Unassembled WGS sequence"/>
</dbReference>
<reference evidence="4" key="1">
    <citation type="journal article" date="2019" name="Int. J. Syst. Evol. Microbiol.">
        <title>The Global Catalogue of Microorganisms (GCM) 10K type strain sequencing project: providing services to taxonomists for standard genome sequencing and annotation.</title>
        <authorList>
            <consortium name="The Broad Institute Genomics Platform"/>
            <consortium name="The Broad Institute Genome Sequencing Center for Infectious Disease"/>
            <person name="Wu L."/>
            <person name="Ma J."/>
        </authorList>
    </citation>
    <scope>NUCLEOTIDE SEQUENCE [LARGE SCALE GENOMIC DNA]</scope>
    <source>
        <strain evidence="4">LMG 29247</strain>
    </source>
</reference>
<dbReference type="PANTHER" id="PTHR31988">
    <property type="entry name" value="ESTERASE, PUTATIVE (DUF303)-RELATED"/>
    <property type="match status" value="1"/>
</dbReference>
<dbReference type="InterPro" id="IPR052940">
    <property type="entry name" value="Carb_Esterase_6"/>
</dbReference>
<feature type="domain" description="Sialate O-acetylesterase" evidence="2">
    <location>
        <begin position="29"/>
        <end position="309"/>
    </location>
</feature>
<evidence type="ECO:0000313" key="3">
    <source>
        <dbReference type="EMBL" id="MFD1712211.1"/>
    </source>
</evidence>